<evidence type="ECO:0000313" key="1">
    <source>
        <dbReference type="EMBL" id="GME88609.1"/>
    </source>
</evidence>
<proteinExistence type="predicted"/>
<dbReference type="Proteomes" id="UP001165101">
    <property type="component" value="Unassembled WGS sequence"/>
</dbReference>
<accession>A0ACB5TH26</accession>
<keyword evidence="2" id="KW-1185">Reference proteome</keyword>
<evidence type="ECO:0000313" key="2">
    <source>
        <dbReference type="Proteomes" id="UP001165101"/>
    </source>
</evidence>
<sequence length="327" mass="37997">MTHNSFAETCRDCYEQIQGFLNGSDPVSTSLKTSHDTLDYQRNRHLHNSPKYLHEQTKDQVRLTLKIYSDALDLYKLNELSISYNGGKDCLVMLVIFLAAIYDKYKNDLNNFNNNNTNTNNNSNNNDAKSGSFYLNSVYINSEKTFKEQDDFLDESIKTYNLSMVKINDNMKSGFTSYLNMKKNIKAIIVGIRRIDPYAENLNYIQMTDHGWPQFMRINPVLEWTYSEVWYFLKFLNIDYCKLYDEGYTSIGGVDNTIRNPLLKIANTEDQYWPAYMLDKDDKERLSRVVTSKVASGSEKITTNSVLHSENTNNNNYQGIKLDKEKL</sequence>
<dbReference type="EMBL" id="BSXV01000324">
    <property type="protein sequence ID" value="GME88609.1"/>
    <property type="molecule type" value="Genomic_DNA"/>
</dbReference>
<organism evidence="1 2">
    <name type="scientific">Candida boidinii</name>
    <name type="common">Yeast</name>
    <dbReference type="NCBI Taxonomy" id="5477"/>
    <lineage>
        <taxon>Eukaryota</taxon>
        <taxon>Fungi</taxon>
        <taxon>Dikarya</taxon>
        <taxon>Ascomycota</taxon>
        <taxon>Saccharomycotina</taxon>
        <taxon>Pichiomycetes</taxon>
        <taxon>Pichiales</taxon>
        <taxon>Pichiaceae</taxon>
        <taxon>Ogataea</taxon>
        <taxon>Ogataea/Candida clade</taxon>
    </lineage>
</organism>
<comment type="caution">
    <text evidence="1">The sequence shown here is derived from an EMBL/GenBank/DDBJ whole genome shotgun (WGS) entry which is preliminary data.</text>
</comment>
<reference evidence="1" key="1">
    <citation type="submission" date="2023-04" db="EMBL/GenBank/DDBJ databases">
        <title>Candida boidinii NBRC 1967.</title>
        <authorList>
            <person name="Ichikawa N."/>
            <person name="Sato H."/>
            <person name="Tonouchi N."/>
        </authorList>
    </citation>
    <scope>NUCLEOTIDE SEQUENCE</scope>
    <source>
        <strain evidence="1">NBRC 1967</strain>
    </source>
</reference>
<name>A0ACB5TH26_CANBO</name>
<protein>
    <submittedName>
        <fullName evidence="1">Unnamed protein product</fullName>
    </submittedName>
</protein>
<gene>
    <name evidence="1" type="ORF">Cboi01_000099200</name>
</gene>